<keyword evidence="2" id="KW-0148">Chlorophyll</keyword>
<keyword evidence="11" id="KW-1185">Reference proteome</keyword>
<evidence type="ECO:0000256" key="3">
    <source>
        <dbReference type="ARBA" id="ARBA00022531"/>
    </source>
</evidence>
<keyword evidence="7" id="KW-0157">Chromophore</keyword>
<evidence type="ECO:0000256" key="5">
    <source>
        <dbReference type="ARBA" id="ARBA00022692"/>
    </source>
</evidence>
<evidence type="ECO:0000256" key="6">
    <source>
        <dbReference type="ARBA" id="ARBA00022989"/>
    </source>
</evidence>
<dbReference type="Gene3D" id="1.10.10.670">
    <property type="entry name" value="photosystem ii from thermosynechococcus elongatus"/>
    <property type="match status" value="1"/>
</dbReference>
<keyword evidence="5" id="KW-0812">Transmembrane</keyword>
<evidence type="ECO:0000313" key="11">
    <source>
        <dbReference type="Proteomes" id="UP001227230"/>
    </source>
</evidence>
<dbReference type="InterPro" id="IPR000932">
    <property type="entry name" value="PS_antenna-like"/>
</dbReference>
<evidence type="ECO:0000256" key="4">
    <source>
        <dbReference type="ARBA" id="ARBA00022640"/>
    </source>
</evidence>
<dbReference type="Pfam" id="PF00421">
    <property type="entry name" value="PSII"/>
    <property type="match status" value="1"/>
</dbReference>
<protein>
    <submittedName>
        <fullName evidence="10">Uncharacterized protein</fullName>
    </submittedName>
</protein>
<evidence type="ECO:0000256" key="9">
    <source>
        <dbReference type="ARBA" id="ARBA00023276"/>
    </source>
</evidence>
<keyword evidence="9" id="KW-0604">Photosystem II</keyword>
<evidence type="ECO:0000313" key="10">
    <source>
        <dbReference type="EMBL" id="WJZ84341.1"/>
    </source>
</evidence>
<comment type="subcellular location">
    <subcellularLocation>
        <location evidence="1">Membrane</location>
        <topology evidence="1">Multi-pass membrane protein</topology>
    </subcellularLocation>
</comment>
<dbReference type="SUPFAM" id="SSF161077">
    <property type="entry name" value="Photosystem II antenna protein-like"/>
    <property type="match status" value="1"/>
</dbReference>
<evidence type="ECO:0000256" key="1">
    <source>
        <dbReference type="ARBA" id="ARBA00004141"/>
    </source>
</evidence>
<dbReference type="InterPro" id="IPR036001">
    <property type="entry name" value="PS_II_antenna-like_sf"/>
</dbReference>
<sequence length="74" mass="8356">MFVEVFKTSEFYGPTRLESSQTQPFTFLFIDQRLGANVGSTQGPTGLGKYLMCSPTREVIFGGETMRFWDLHAP</sequence>
<gene>
    <name evidence="10" type="ORF">VitviT2T_003948</name>
</gene>
<keyword evidence="6" id="KW-1133">Transmembrane helix</keyword>
<keyword evidence="8" id="KW-0472">Membrane</keyword>
<reference evidence="10 11" key="1">
    <citation type="journal article" date="2023" name="Hortic Res">
        <title>The complete reference genome for grapevine (Vitis vinifera L.) genetics and breeding.</title>
        <authorList>
            <person name="Shi X."/>
            <person name="Cao S."/>
            <person name="Wang X."/>
            <person name="Huang S."/>
            <person name="Wang Y."/>
            <person name="Liu Z."/>
            <person name="Liu W."/>
            <person name="Leng X."/>
            <person name="Peng Y."/>
            <person name="Wang N."/>
            <person name="Wang Y."/>
            <person name="Ma Z."/>
            <person name="Xu X."/>
            <person name="Zhang F."/>
            <person name="Xue H."/>
            <person name="Zhong H."/>
            <person name="Wang Y."/>
            <person name="Zhang K."/>
            <person name="Velt A."/>
            <person name="Avia K."/>
            <person name="Holtgrawe D."/>
            <person name="Grimplet J."/>
            <person name="Matus J.T."/>
            <person name="Ware D."/>
            <person name="Wu X."/>
            <person name="Wang H."/>
            <person name="Liu C."/>
            <person name="Fang Y."/>
            <person name="Rustenholz C."/>
            <person name="Cheng Z."/>
            <person name="Xiao H."/>
            <person name="Zhou Y."/>
        </authorList>
    </citation>
    <scope>NUCLEOTIDE SEQUENCE [LARGE SCALE GENOMIC DNA]</scope>
    <source>
        <strain evidence="11">cv. Pinot noir / PN40024</strain>
        <tissue evidence="10">Leaf</tissue>
    </source>
</reference>
<dbReference type="Proteomes" id="UP001227230">
    <property type="component" value="Chromosome 3"/>
</dbReference>
<keyword evidence="4" id="KW-0934">Plastid</keyword>
<name>A0ABY9BPL9_VITVI</name>
<organism evidence="10 11">
    <name type="scientific">Vitis vinifera</name>
    <name type="common">Grape</name>
    <dbReference type="NCBI Taxonomy" id="29760"/>
    <lineage>
        <taxon>Eukaryota</taxon>
        <taxon>Viridiplantae</taxon>
        <taxon>Streptophyta</taxon>
        <taxon>Embryophyta</taxon>
        <taxon>Tracheophyta</taxon>
        <taxon>Spermatophyta</taxon>
        <taxon>Magnoliopsida</taxon>
        <taxon>eudicotyledons</taxon>
        <taxon>Gunneridae</taxon>
        <taxon>Pentapetalae</taxon>
        <taxon>rosids</taxon>
        <taxon>Vitales</taxon>
        <taxon>Vitaceae</taxon>
        <taxon>Viteae</taxon>
        <taxon>Vitis</taxon>
    </lineage>
</organism>
<evidence type="ECO:0000256" key="2">
    <source>
        <dbReference type="ARBA" id="ARBA00022494"/>
    </source>
</evidence>
<evidence type="ECO:0000256" key="8">
    <source>
        <dbReference type="ARBA" id="ARBA00023136"/>
    </source>
</evidence>
<evidence type="ECO:0000256" key="7">
    <source>
        <dbReference type="ARBA" id="ARBA00022991"/>
    </source>
</evidence>
<accession>A0ABY9BPL9</accession>
<dbReference type="InterPro" id="IPR044900">
    <property type="entry name" value="PSII_PsbC_sf"/>
</dbReference>
<dbReference type="EMBL" id="CP126650">
    <property type="protein sequence ID" value="WJZ84341.1"/>
    <property type="molecule type" value="Genomic_DNA"/>
</dbReference>
<proteinExistence type="predicted"/>
<keyword evidence="3" id="KW-0602">Photosynthesis</keyword>